<dbReference type="SUPFAM" id="SSF53756">
    <property type="entry name" value="UDP-Glycosyltransferase/glycogen phosphorylase"/>
    <property type="match status" value="1"/>
</dbReference>
<feature type="region of interest" description="Disordered" evidence="1">
    <location>
        <begin position="380"/>
        <end position="400"/>
    </location>
</feature>
<sequence length="423" mass="46343">MSLAPGGALRRRLHVFSPMPPQRNGLADYMVEYLPWLSRDFDVSVVVASDQQEAVARARPADAPWSVIGEAEFLARQPDAQGQVLYNLGNNGDCVYMLDHLQAYPGAVVLHDISLFYLHQLATERGWMGSLMSGWMAEDGHTVPPAFLRRDGSLHHTPGMMYQECLMLARLLRHAPGVLVHTRYAQGRLLGAVPEADRAGWVRIPHFVLPPVVARDAPEARALLARLGIGPQNVLLLVPGFLTGNKMLYEVLAAYRQVQPTAPQLRLVFAGEERPAEYDLSARIAVWWPAGEGPVVTGYLDAAALDTLLARADLSFVLRYPTYGESSGILPRAALGGGRVVTVDIGAYPEFASPRVTPLNVGPGLVDDLARAMAEVARAAPWGPEDRQAHQADEAQRQAGRTPVALYPAWRDWLDLCHTRGRP</sequence>
<dbReference type="Gene3D" id="3.40.50.2000">
    <property type="entry name" value="Glycogen Phosphorylase B"/>
    <property type="match status" value="2"/>
</dbReference>
<keyword evidence="3" id="KW-1185">Reference proteome</keyword>
<evidence type="ECO:0008006" key="4">
    <source>
        <dbReference type="Google" id="ProtNLM"/>
    </source>
</evidence>
<gene>
    <name evidence="2" type="ORF">M0L44_19825</name>
</gene>
<protein>
    <recommendedName>
        <fullName evidence="4">Glycosyltransferase</fullName>
    </recommendedName>
</protein>
<comment type="caution">
    <text evidence="2">The sequence shown here is derived from an EMBL/GenBank/DDBJ whole genome shotgun (WGS) entry which is preliminary data.</text>
</comment>
<organism evidence="2 3">
    <name type="scientific">Ideonella oryzae</name>
    <dbReference type="NCBI Taxonomy" id="2937441"/>
    <lineage>
        <taxon>Bacteria</taxon>
        <taxon>Pseudomonadati</taxon>
        <taxon>Pseudomonadota</taxon>
        <taxon>Betaproteobacteria</taxon>
        <taxon>Burkholderiales</taxon>
        <taxon>Sphaerotilaceae</taxon>
        <taxon>Ideonella</taxon>
    </lineage>
</organism>
<reference evidence="2 3" key="1">
    <citation type="submission" date="2022-06" db="EMBL/GenBank/DDBJ databases">
        <title>Ideonella sp. NS12-5 Genome sequencing and assembly.</title>
        <authorList>
            <person name="Jung Y."/>
        </authorList>
    </citation>
    <scope>NUCLEOTIDE SEQUENCE [LARGE SCALE GENOMIC DNA]</scope>
    <source>
        <strain evidence="2 3">NS12-5</strain>
    </source>
</reference>
<feature type="compositionally biased region" description="Basic and acidic residues" evidence="1">
    <location>
        <begin position="384"/>
        <end position="396"/>
    </location>
</feature>
<dbReference type="EMBL" id="JAMXMC010000014">
    <property type="protein sequence ID" value="MCO5978954.1"/>
    <property type="molecule type" value="Genomic_DNA"/>
</dbReference>
<evidence type="ECO:0000313" key="2">
    <source>
        <dbReference type="EMBL" id="MCO5978954.1"/>
    </source>
</evidence>
<dbReference type="RefSeq" id="WP_252771914.1">
    <property type="nucleotide sequence ID" value="NZ_JAMXMC010000014.1"/>
</dbReference>
<name>A0ABT1BRV0_9BURK</name>
<dbReference type="Proteomes" id="UP001204851">
    <property type="component" value="Unassembled WGS sequence"/>
</dbReference>
<proteinExistence type="predicted"/>
<accession>A0ABT1BRV0</accession>
<evidence type="ECO:0000256" key="1">
    <source>
        <dbReference type="SAM" id="MobiDB-lite"/>
    </source>
</evidence>
<evidence type="ECO:0000313" key="3">
    <source>
        <dbReference type="Proteomes" id="UP001204851"/>
    </source>
</evidence>